<proteinExistence type="predicted"/>
<comment type="caution">
    <text evidence="2">The sequence shown here is derived from an EMBL/GenBank/DDBJ whole genome shotgun (WGS) entry which is preliminary data.</text>
</comment>
<protein>
    <submittedName>
        <fullName evidence="2">YrhB family protein</fullName>
    </submittedName>
</protein>
<evidence type="ECO:0000313" key="2">
    <source>
        <dbReference type="EMBL" id="MCC4619131.1"/>
    </source>
</evidence>
<dbReference type="Pfam" id="PF15567">
    <property type="entry name" value="Imm35"/>
    <property type="match status" value="1"/>
</dbReference>
<accession>A0ABS8HCN5</accession>
<evidence type="ECO:0000259" key="1">
    <source>
        <dbReference type="Pfam" id="PF15567"/>
    </source>
</evidence>
<dbReference type="Proteomes" id="UP001199206">
    <property type="component" value="Unassembled WGS sequence"/>
</dbReference>
<name>A0ABS8HCN5_9XANT</name>
<feature type="domain" description="Immunity protein 35" evidence="1">
    <location>
        <begin position="6"/>
        <end position="88"/>
    </location>
</feature>
<dbReference type="EMBL" id="JAJGQJ010000004">
    <property type="protein sequence ID" value="MCC4619131.1"/>
    <property type="molecule type" value="Genomic_DNA"/>
</dbReference>
<sequence>MITKEQAHALVTAQIADSEGGVSDAEALVVLEGRTIERPWGWVFFYTSRKWHETGDFRYAIAGNAPYIVERQSGKILATGTALPAEHYIEAYERTGSPHG</sequence>
<gene>
    <name evidence="2" type="ORF">LL965_03220</name>
</gene>
<reference evidence="2 3" key="1">
    <citation type="submission" date="2021-10" db="EMBL/GenBank/DDBJ databases">
        <title>Genome sequencing of Xanthomonas strains from NCPPB.</title>
        <authorList>
            <person name="Hussein R."/>
            <person name="Harrison J."/>
            <person name="Studholme D.J."/>
            <person name="Vicente J."/>
            <person name="Grant M."/>
        </authorList>
    </citation>
    <scope>NUCLEOTIDE SEQUENCE [LARGE SCALE GENOMIC DNA]</scope>
    <source>
        <strain evidence="2 3">NCPPB 101</strain>
    </source>
</reference>
<dbReference type="InterPro" id="IPR029082">
    <property type="entry name" value="Imm35"/>
</dbReference>
<organism evidence="2 3">
    <name type="scientific">Xanthomonas cassavae CFBP 4642</name>
    <dbReference type="NCBI Taxonomy" id="1219375"/>
    <lineage>
        <taxon>Bacteria</taxon>
        <taxon>Pseudomonadati</taxon>
        <taxon>Pseudomonadota</taxon>
        <taxon>Gammaproteobacteria</taxon>
        <taxon>Lysobacterales</taxon>
        <taxon>Lysobacteraceae</taxon>
        <taxon>Xanthomonas</taxon>
    </lineage>
</organism>
<evidence type="ECO:0000313" key="3">
    <source>
        <dbReference type="Proteomes" id="UP001199206"/>
    </source>
</evidence>
<keyword evidence="3" id="KW-1185">Reference proteome</keyword>
<dbReference type="RefSeq" id="WP_033898033.1">
    <property type="nucleotide sequence ID" value="NZ_CAWLZN010000001.1"/>
</dbReference>